<accession>A0A9D1HVC3</accession>
<gene>
    <name evidence="3" type="ORF">IAD49_05750</name>
</gene>
<protein>
    <submittedName>
        <fullName evidence="3">Glutamine amidotransferase</fullName>
    </submittedName>
</protein>
<dbReference type="AlphaFoldDB" id="A0A9D1HVC3"/>
<evidence type="ECO:0000313" key="4">
    <source>
        <dbReference type="Proteomes" id="UP000824087"/>
    </source>
</evidence>
<proteinExistence type="predicted"/>
<reference evidence="3" key="2">
    <citation type="journal article" date="2021" name="PeerJ">
        <title>Extensive microbial diversity within the chicken gut microbiome revealed by metagenomics and culture.</title>
        <authorList>
            <person name="Gilroy R."/>
            <person name="Ravi A."/>
            <person name="Getino M."/>
            <person name="Pursley I."/>
            <person name="Horton D.L."/>
            <person name="Alikhan N.F."/>
            <person name="Baker D."/>
            <person name="Gharbi K."/>
            <person name="Hall N."/>
            <person name="Watson M."/>
            <person name="Adriaenssens E.M."/>
            <person name="Foster-Nyarko E."/>
            <person name="Jarju S."/>
            <person name="Secka A."/>
            <person name="Antonio M."/>
            <person name="Oren A."/>
            <person name="Chaudhuri R.R."/>
            <person name="La Ragione R."/>
            <person name="Hildebrand F."/>
            <person name="Pallen M.J."/>
        </authorList>
    </citation>
    <scope>NUCLEOTIDE SEQUENCE</scope>
    <source>
        <strain evidence="3">CHK197-8231</strain>
    </source>
</reference>
<keyword evidence="1 3" id="KW-0315">Glutamine amidotransferase</keyword>
<sequence>MKFVIAHLYYDLMNLYGESGNVIALQKALEQLGIDVSIEFITIDDEIDFSKYDLIYIGAGTEKNQLLALEHLLSYKEELWKRMSHLSFFVTGNAIELFGREIIDEHQVSHPALSFFPFRAERKNMRIVDEIVATCDFLKTPVIGFQNQKSVIEYLKNPVFQVRQGVGSSPNTKYDGIMTKQFFGTYFIGPILIRNPHLLTYYVKQLVKKKDPEFKMKRLNLTFEKKAYEEHLKQLELTEK</sequence>
<dbReference type="Proteomes" id="UP000824087">
    <property type="component" value="Unassembled WGS sequence"/>
</dbReference>
<dbReference type="Pfam" id="PF07685">
    <property type="entry name" value="GATase_3"/>
    <property type="match status" value="1"/>
</dbReference>
<evidence type="ECO:0000313" key="3">
    <source>
        <dbReference type="EMBL" id="HIU23069.1"/>
    </source>
</evidence>
<evidence type="ECO:0000256" key="1">
    <source>
        <dbReference type="ARBA" id="ARBA00022962"/>
    </source>
</evidence>
<feature type="domain" description="CobB/CobQ-like glutamine amidotransferase" evidence="2">
    <location>
        <begin position="5"/>
        <end position="192"/>
    </location>
</feature>
<comment type="caution">
    <text evidence="3">The sequence shown here is derived from an EMBL/GenBank/DDBJ whole genome shotgun (WGS) entry which is preliminary data.</text>
</comment>
<evidence type="ECO:0000259" key="2">
    <source>
        <dbReference type="Pfam" id="PF07685"/>
    </source>
</evidence>
<dbReference type="GO" id="GO:0003824">
    <property type="term" value="F:catalytic activity"/>
    <property type="evidence" value="ECO:0007669"/>
    <property type="project" value="InterPro"/>
</dbReference>
<organism evidence="3 4">
    <name type="scientific">Candidatus Fimihabitans intestinipullorum</name>
    <dbReference type="NCBI Taxonomy" id="2840820"/>
    <lineage>
        <taxon>Bacteria</taxon>
        <taxon>Bacillati</taxon>
        <taxon>Mycoplasmatota</taxon>
        <taxon>Mycoplasmatota incertae sedis</taxon>
        <taxon>Candidatus Fimihabitans</taxon>
    </lineage>
</organism>
<reference evidence="3" key="1">
    <citation type="submission" date="2020-10" db="EMBL/GenBank/DDBJ databases">
        <authorList>
            <person name="Gilroy R."/>
        </authorList>
    </citation>
    <scope>NUCLEOTIDE SEQUENCE</scope>
    <source>
        <strain evidence="3">CHK197-8231</strain>
    </source>
</reference>
<name>A0A9D1HVC3_9BACT</name>
<dbReference type="InterPro" id="IPR011698">
    <property type="entry name" value="GATase_3"/>
</dbReference>
<dbReference type="EMBL" id="DVML01000033">
    <property type="protein sequence ID" value="HIU23069.1"/>
    <property type="molecule type" value="Genomic_DNA"/>
</dbReference>